<accession>A0ABT2D5T6</accession>
<dbReference type="InterPro" id="IPR014748">
    <property type="entry name" value="Enoyl-CoA_hydra_C"/>
</dbReference>
<dbReference type="SUPFAM" id="SSF52096">
    <property type="entry name" value="ClpP/crotonase"/>
    <property type="match status" value="1"/>
</dbReference>
<dbReference type="Gene3D" id="1.10.12.10">
    <property type="entry name" value="Lyase 2-enoyl-coa Hydratase, Chain A, domain 2"/>
    <property type="match status" value="1"/>
</dbReference>
<keyword evidence="4" id="KW-1185">Reference proteome</keyword>
<protein>
    <submittedName>
        <fullName evidence="3">Enoyl-CoA hydratase family protein</fullName>
    </submittedName>
</protein>
<sequence>MRYLAGEPHELPGNRTNLGGYHARHFLFTVAAGVATLTLNRPERKNPLTFESYTELRDLFRELAYADDVKAVVLAGADGNFCSGGDVHEIIGTLTKLDMPGLLAFTRLTGDVVKAMRACPQPVIAAIDGVCAGAGAMLALGSDIRFGTARSKTAFLFTRVGLAGCDMGACALLPRVIGQGRASELLYTGRSMGGEEGERWGFFNRLCAPDTLLADAQGFAASLAAGPTFAHGMTKKMLQQEWNMGVDEAIEAEAQAQAICMATNDFHRAYHAFVAKEKPQFEGD</sequence>
<dbReference type="NCBIfam" id="NF006107">
    <property type="entry name" value="PRK08258.1"/>
    <property type="match status" value="1"/>
</dbReference>
<comment type="caution">
    <text evidence="3">The sequence shown here is derived from an EMBL/GenBank/DDBJ whole genome shotgun (WGS) entry which is preliminary data.</text>
</comment>
<proteinExistence type="inferred from homology"/>
<evidence type="ECO:0000256" key="2">
    <source>
        <dbReference type="RuleBase" id="RU003707"/>
    </source>
</evidence>
<dbReference type="PANTHER" id="PTHR43459:SF1">
    <property type="entry name" value="EG:BACN32G11.4 PROTEIN"/>
    <property type="match status" value="1"/>
</dbReference>
<dbReference type="Gene3D" id="3.90.226.10">
    <property type="entry name" value="2-enoyl-CoA Hydratase, Chain A, domain 1"/>
    <property type="match status" value="1"/>
</dbReference>
<dbReference type="Pfam" id="PF00378">
    <property type="entry name" value="ECH_1"/>
    <property type="match status" value="1"/>
</dbReference>
<dbReference type="PROSITE" id="PS00166">
    <property type="entry name" value="ENOYL_COA_HYDRATASE"/>
    <property type="match status" value="1"/>
</dbReference>
<evidence type="ECO:0000313" key="3">
    <source>
        <dbReference type="EMBL" id="MCS0806675.1"/>
    </source>
</evidence>
<dbReference type="Proteomes" id="UP001206126">
    <property type="component" value="Unassembled WGS sequence"/>
</dbReference>
<dbReference type="CDD" id="cd06558">
    <property type="entry name" value="crotonase-like"/>
    <property type="match status" value="1"/>
</dbReference>
<dbReference type="InterPro" id="IPR001753">
    <property type="entry name" value="Enoyl-CoA_hydra/iso"/>
</dbReference>
<reference evidence="3 4" key="1">
    <citation type="submission" date="2022-08" db="EMBL/GenBank/DDBJ databases">
        <title>Reclassification of Massilia species as members of the genera Telluria, Duganella, Pseudoduganella, Mokoshia gen. nov. and Zemynaea gen. nov. using orthogonal and non-orthogonal genome-based approaches.</title>
        <authorList>
            <person name="Bowman J.P."/>
        </authorList>
    </citation>
    <scope>NUCLEOTIDE SEQUENCE [LARGE SCALE GENOMIC DNA]</scope>
    <source>
        <strain evidence="3 4">JCM 31605</strain>
    </source>
</reference>
<gene>
    <name evidence="3" type="ORF">NX774_01890</name>
</gene>
<dbReference type="EMBL" id="JANUHB010000001">
    <property type="protein sequence ID" value="MCS0806675.1"/>
    <property type="molecule type" value="Genomic_DNA"/>
</dbReference>
<organism evidence="3 4">
    <name type="scientific">Massilia agilis</name>
    <dbReference type="NCBI Taxonomy" id="1811226"/>
    <lineage>
        <taxon>Bacteria</taxon>
        <taxon>Pseudomonadati</taxon>
        <taxon>Pseudomonadota</taxon>
        <taxon>Betaproteobacteria</taxon>
        <taxon>Burkholderiales</taxon>
        <taxon>Oxalobacteraceae</taxon>
        <taxon>Telluria group</taxon>
        <taxon>Massilia</taxon>
    </lineage>
</organism>
<dbReference type="PANTHER" id="PTHR43459">
    <property type="entry name" value="ENOYL-COA HYDRATASE"/>
    <property type="match status" value="1"/>
</dbReference>
<evidence type="ECO:0000256" key="1">
    <source>
        <dbReference type="ARBA" id="ARBA00005254"/>
    </source>
</evidence>
<dbReference type="RefSeq" id="WP_258820454.1">
    <property type="nucleotide sequence ID" value="NZ_JANUHB010000001.1"/>
</dbReference>
<dbReference type="InterPro" id="IPR029045">
    <property type="entry name" value="ClpP/crotonase-like_dom_sf"/>
</dbReference>
<dbReference type="InterPro" id="IPR018376">
    <property type="entry name" value="Enoyl-CoA_hyd/isom_CS"/>
</dbReference>
<name>A0ABT2D5T6_9BURK</name>
<comment type="similarity">
    <text evidence="1 2">Belongs to the enoyl-CoA hydratase/isomerase family.</text>
</comment>
<evidence type="ECO:0000313" key="4">
    <source>
        <dbReference type="Proteomes" id="UP001206126"/>
    </source>
</evidence>